<feature type="transmembrane region" description="Helical" evidence="8">
    <location>
        <begin position="101"/>
        <end position="124"/>
    </location>
</feature>
<name>A0A7I8VVG6_9ANNE</name>
<dbReference type="AlphaFoldDB" id="A0A7I8VVG6"/>
<gene>
    <name evidence="9" type="ORF">DGYR_LOCUS6925</name>
</gene>
<accession>A0A7I8VVG6</accession>
<keyword evidence="10" id="KW-1185">Reference proteome</keyword>
<feature type="transmembrane region" description="Helical" evidence="8">
    <location>
        <begin position="217"/>
        <end position="236"/>
    </location>
</feature>
<dbReference type="Proteomes" id="UP000549394">
    <property type="component" value="Unassembled WGS sequence"/>
</dbReference>
<dbReference type="GO" id="GO:0000139">
    <property type="term" value="C:Golgi membrane"/>
    <property type="evidence" value="ECO:0007669"/>
    <property type="project" value="TreeGrafter"/>
</dbReference>
<evidence type="ECO:0000313" key="9">
    <source>
        <dbReference type="EMBL" id="CAD5118568.1"/>
    </source>
</evidence>
<dbReference type="PANTHER" id="PTHR10778:SF13">
    <property type="entry name" value="ADENOSINE 3'-PHOSPHO 5'-PHOSPHOSULFATE TRANSPORTER 1"/>
    <property type="match status" value="1"/>
</dbReference>
<dbReference type="OrthoDB" id="10035043at2759"/>
<evidence type="ECO:0000256" key="6">
    <source>
        <dbReference type="ARBA" id="ARBA00023136"/>
    </source>
</evidence>
<feature type="transmembrane region" description="Helical" evidence="8">
    <location>
        <begin position="396"/>
        <end position="420"/>
    </location>
</feature>
<dbReference type="GO" id="GO:0046964">
    <property type="term" value="F:3'-phosphoadenosine 5'-phosphosulfate transmembrane transporter activity"/>
    <property type="evidence" value="ECO:0007669"/>
    <property type="project" value="TreeGrafter"/>
</dbReference>
<keyword evidence="5 8" id="KW-1133">Transmembrane helix</keyword>
<protein>
    <recommendedName>
        <fullName evidence="7">Adenosine 3'-phospho 5'-phosphosulfate transporter 1</fullName>
    </recommendedName>
</protein>
<dbReference type="SUPFAM" id="SSF103481">
    <property type="entry name" value="Multidrug resistance efflux transporter EmrE"/>
    <property type="match status" value="1"/>
</dbReference>
<evidence type="ECO:0000313" key="10">
    <source>
        <dbReference type="Proteomes" id="UP000549394"/>
    </source>
</evidence>
<evidence type="ECO:0000256" key="5">
    <source>
        <dbReference type="ARBA" id="ARBA00022989"/>
    </source>
</evidence>
<comment type="subcellular location">
    <subcellularLocation>
        <location evidence="1">Membrane</location>
        <topology evidence="1">Multi-pass membrane protein</topology>
    </subcellularLocation>
</comment>
<feature type="transmembrane region" description="Helical" evidence="8">
    <location>
        <begin position="427"/>
        <end position="451"/>
    </location>
</feature>
<keyword evidence="4 8" id="KW-0812">Transmembrane</keyword>
<dbReference type="InterPro" id="IPR013657">
    <property type="entry name" value="SCL35B1-4/HUT1"/>
</dbReference>
<sequence>MFPKLIQVITVVSFRWRQYLFIYCFQSGGLQRHSESIFNIKIKQPISTNHIEFHYNSLNRLMVYLTITFLLFGVPAIIYAAQDKTKNSHDMLGEWHDFWVLKLIMNLVGYSSIVLPGCILIYYLKKTNYIERGNNKFLIHFVRSFIYGQEQSIEESTRAQEQLKKTSFGRKAFWIIICATGLQLSYLSWGLLQERIMAYKYGETVDFKGENFKNSQFLVFMNRIFAFVTACLVCIVRKQPRHLAPIYKYSYASFSNIMSSWFQYEALKYVSFPMQVMTKASKIIPVMAMSKIVSNKTYKLHEYILALFISIGLFLFIFATKDAVKGYSSTTTFAGVVLLLGYVIFDSFTSNWQSKLFKTHKMSSVQMMACVNLFSVIFTSVTLLEQGGFTEAASFMFRYEVFAFHVLLLGVCGAVGQLFIFKTIDEFGPVVFTLIMTIRLALSILLSSLFYGHPITPIGSLGIVIVFFSIFVNVYINQKKKIENKAESENITKT</sequence>
<dbReference type="EMBL" id="CAJFCJ010000009">
    <property type="protein sequence ID" value="CAD5118568.1"/>
    <property type="molecule type" value="Genomic_DNA"/>
</dbReference>
<evidence type="ECO:0000256" key="2">
    <source>
        <dbReference type="ARBA" id="ARBA00010694"/>
    </source>
</evidence>
<dbReference type="GO" id="GO:0005789">
    <property type="term" value="C:endoplasmic reticulum membrane"/>
    <property type="evidence" value="ECO:0007669"/>
    <property type="project" value="TreeGrafter"/>
</dbReference>
<feature type="transmembrane region" description="Helical" evidence="8">
    <location>
        <begin position="172"/>
        <end position="192"/>
    </location>
</feature>
<comment type="similarity">
    <text evidence="2">Belongs to the nucleotide-sugar transporter family. SLC35B subfamily.</text>
</comment>
<evidence type="ECO:0000256" key="8">
    <source>
        <dbReference type="SAM" id="Phobius"/>
    </source>
</evidence>
<feature type="transmembrane region" description="Helical" evidence="8">
    <location>
        <begin position="457"/>
        <end position="476"/>
    </location>
</feature>
<organism evidence="9 10">
    <name type="scientific">Dimorphilus gyrociliatus</name>
    <dbReference type="NCBI Taxonomy" id="2664684"/>
    <lineage>
        <taxon>Eukaryota</taxon>
        <taxon>Metazoa</taxon>
        <taxon>Spiralia</taxon>
        <taxon>Lophotrochozoa</taxon>
        <taxon>Annelida</taxon>
        <taxon>Polychaeta</taxon>
        <taxon>Polychaeta incertae sedis</taxon>
        <taxon>Dinophilidae</taxon>
        <taxon>Dimorphilus</taxon>
    </lineage>
</organism>
<comment type="caution">
    <text evidence="9">The sequence shown here is derived from an EMBL/GenBank/DDBJ whole genome shotgun (WGS) entry which is preliminary data.</text>
</comment>
<proteinExistence type="inferred from homology"/>
<feature type="transmembrane region" description="Helical" evidence="8">
    <location>
        <begin position="365"/>
        <end position="384"/>
    </location>
</feature>
<evidence type="ECO:0000256" key="4">
    <source>
        <dbReference type="ARBA" id="ARBA00022692"/>
    </source>
</evidence>
<evidence type="ECO:0000256" key="1">
    <source>
        <dbReference type="ARBA" id="ARBA00004141"/>
    </source>
</evidence>
<dbReference type="PANTHER" id="PTHR10778">
    <property type="entry name" value="SOLUTE CARRIER FAMILY 35 MEMBER B"/>
    <property type="match status" value="1"/>
</dbReference>
<dbReference type="InterPro" id="IPR037185">
    <property type="entry name" value="EmrE-like"/>
</dbReference>
<feature type="transmembrane region" description="Helical" evidence="8">
    <location>
        <begin position="61"/>
        <end position="81"/>
    </location>
</feature>
<evidence type="ECO:0000256" key="3">
    <source>
        <dbReference type="ARBA" id="ARBA00022448"/>
    </source>
</evidence>
<evidence type="ECO:0000256" key="7">
    <source>
        <dbReference type="ARBA" id="ARBA00039668"/>
    </source>
</evidence>
<reference evidence="9 10" key="1">
    <citation type="submission" date="2020-08" db="EMBL/GenBank/DDBJ databases">
        <authorList>
            <person name="Hejnol A."/>
        </authorList>
    </citation>
    <scope>NUCLEOTIDE SEQUENCE [LARGE SCALE GENOMIC DNA]</scope>
</reference>
<keyword evidence="3" id="KW-0813">Transport</keyword>
<feature type="transmembrane region" description="Helical" evidence="8">
    <location>
        <begin position="300"/>
        <end position="320"/>
    </location>
</feature>
<keyword evidence="6 8" id="KW-0472">Membrane</keyword>
<feature type="transmembrane region" description="Helical" evidence="8">
    <location>
        <begin position="326"/>
        <end position="345"/>
    </location>
</feature>
<dbReference type="Pfam" id="PF08449">
    <property type="entry name" value="UAA"/>
    <property type="match status" value="1"/>
</dbReference>